<dbReference type="Gene3D" id="2.40.128.520">
    <property type="match status" value="1"/>
</dbReference>
<dbReference type="PANTHER" id="PTHR36919">
    <property type="entry name" value="BLR1215 PROTEIN"/>
    <property type="match status" value="1"/>
</dbReference>
<organism evidence="2 3">
    <name type="scientific">Aureicoccus marinus</name>
    <dbReference type="NCBI Taxonomy" id="754435"/>
    <lineage>
        <taxon>Bacteria</taxon>
        <taxon>Pseudomonadati</taxon>
        <taxon>Bacteroidota</taxon>
        <taxon>Flavobacteriia</taxon>
        <taxon>Flavobacteriales</taxon>
        <taxon>Flavobacteriaceae</taxon>
        <taxon>Aureicoccus</taxon>
    </lineage>
</organism>
<gene>
    <name evidence="2" type="ORF">BST99_02935</name>
</gene>
<name>A0A2S7T5M4_9FLAO</name>
<reference evidence="3" key="1">
    <citation type="submission" date="2016-11" db="EMBL/GenBank/DDBJ databases">
        <title>Trade-off between light-utilization and light-protection in marine flavobacteria.</title>
        <authorList>
            <person name="Kumagai Y."/>
            <person name="Yoshizawa S."/>
            <person name="Kogure K."/>
        </authorList>
    </citation>
    <scope>NUCLEOTIDE SEQUENCE [LARGE SCALE GENOMIC DNA]</scope>
    <source>
        <strain evidence="3">SG-18</strain>
    </source>
</reference>
<dbReference type="Pfam" id="PF09917">
    <property type="entry name" value="DUF2147"/>
    <property type="match status" value="1"/>
</dbReference>
<dbReference type="Proteomes" id="UP000239366">
    <property type="component" value="Unassembled WGS sequence"/>
</dbReference>
<feature type="domain" description="DUF2147" evidence="1">
    <location>
        <begin position="23"/>
        <end position="138"/>
    </location>
</feature>
<evidence type="ECO:0000313" key="2">
    <source>
        <dbReference type="EMBL" id="PQJ14827.1"/>
    </source>
</evidence>
<dbReference type="InterPro" id="IPR019223">
    <property type="entry name" value="DUF2147"/>
</dbReference>
<accession>A0A2S7T5M4</accession>
<evidence type="ECO:0000313" key="3">
    <source>
        <dbReference type="Proteomes" id="UP000239366"/>
    </source>
</evidence>
<protein>
    <recommendedName>
        <fullName evidence="1">DUF2147 domain-containing protein</fullName>
    </recommendedName>
</protein>
<dbReference type="PANTHER" id="PTHR36919:SF3">
    <property type="entry name" value="BLL5882 PROTEIN"/>
    <property type="match status" value="1"/>
</dbReference>
<evidence type="ECO:0000259" key="1">
    <source>
        <dbReference type="Pfam" id="PF09917"/>
    </source>
</evidence>
<dbReference type="RefSeq" id="WP_105000469.1">
    <property type="nucleotide sequence ID" value="NZ_MQVX01000001.1"/>
</dbReference>
<comment type="caution">
    <text evidence="2">The sequence shown here is derived from an EMBL/GenBank/DDBJ whole genome shotgun (WGS) entry which is preliminary data.</text>
</comment>
<proteinExistence type="predicted"/>
<dbReference type="EMBL" id="MQVX01000001">
    <property type="protein sequence ID" value="PQJ14827.1"/>
    <property type="molecule type" value="Genomic_DNA"/>
</dbReference>
<dbReference type="OrthoDB" id="9814399at2"/>
<keyword evidence="3" id="KW-1185">Reference proteome</keyword>
<sequence length="140" mass="16204">MRVLPFLFFFSVLFSVQGQSIEGLWQTIDDQTGEAKAVVKVYKKSGLLYGEIQEIVVKGKENARCEKCRGQLKNKPLVGLFTINGFKEVEGFYKGKQLFDPEQGKSFRGKVWLDPDNTNRLKVRGYLGFLYRTQTWIRLR</sequence>
<dbReference type="AlphaFoldDB" id="A0A2S7T5M4"/>